<dbReference type="InterPro" id="IPR001789">
    <property type="entry name" value="Sig_transdc_resp-reg_receiver"/>
</dbReference>
<feature type="modified residue" description="4-aspartylphosphate" evidence="3">
    <location>
        <position position="326"/>
    </location>
</feature>
<evidence type="ECO:0000256" key="1">
    <source>
        <dbReference type="ARBA" id="ARBA00022553"/>
    </source>
</evidence>
<dbReference type="AlphaFoldDB" id="A0A433VHD9"/>
<keyword evidence="2" id="KW-0902">Two-component regulatory system</keyword>
<gene>
    <name evidence="5" type="ORF">DSM106972_035310</name>
</gene>
<reference evidence="5" key="2">
    <citation type="journal article" date="2019" name="Genome Biol. Evol.">
        <title>Day and night: Metabolic profiles and evolutionary relationships of six axenic non-marine cyanobacteria.</title>
        <authorList>
            <person name="Will S.E."/>
            <person name="Henke P."/>
            <person name="Boedeker C."/>
            <person name="Huang S."/>
            <person name="Brinkmann H."/>
            <person name="Rohde M."/>
            <person name="Jarek M."/>
            <person name="Friedl T."/>
            <person name="Seufert S."/>
            <person name="Schumacher M."/>
            <person name="Overmann J."/>
            <person name="Neumann-Schaal M."/>
            <person name="Petersen J."/>
        </authorList>
    </citation>
    <scope>NUCLEOTIDE SEQUENCE [LARGE SCALE GENOMIC DNA]</scope>
    <source>
        <strain evidence="5">PCC 7102</strain>
    </source>
</reference>
<dbReference type="PIRSF" id="PIRSF005897">
    <property type="entry name" value="RR_PatA"/>
    <property type="match status" value="1"/>
</dbReference>
<evidence type="ECO:0000256" key="3">
    <source>
        <dbReference type="PROSITE-ProRule" id="PRU00169"/>
    </source>
</evidence>
<comment type="induction">
    <text evidence="2">By nitrogen starvation.</text>
</comment>
<dbReference type="PANTHER" id="PTHR44591">
    <property type="entry name" value="STRESS RESPONSE REGULATOR PROTEIN 1"/>
    <property type="match status" value="1"/>
</dbReference>
<dbReference type="SMART" id="SM00448">
    <property type="entry name" value="REC"/>
    <property type="match status" value="1"/>
</dbReference>
<dbReference type="SUPFAM" id="SSF52172">
    <property type="entry name" value="CheY-like"/>
    <property type="match status" value="1"/>
</dbReference>
<keyword evidence="1 3" id="KW-0597">Phosphoprotein</keyword>
<dbReference type="InterPro" id="IPR011006">
    <property type="entry name" value="CheY-like_superfamily"/>
</dbReference>
<dbReference type="GO" id="GO:0030428">
    <property type="term" value="C:cell septum"/>
    <property type="evidence" value="ECO:0007669"/>
    <property type="project" value="UniProtKB-SubCell"/>
</dbReference>
<dbReference type="Proteomes" id="UP000271624">
    <property type="component" value="Unassembled WGS sequence"/>
</dbReference>
<dbReference type="PANTHER" id="PTHR44591:SF23">
    <property type="entry name" value="CHEY SUBFAMILY"/>
    <property type="match status" value="1"/>
</dbReference>
<dbReference type="GO" id="GO:0043158">
    <property type="term" value="P:heterocyst development"/>
    <property type="evidence" value="ECO:0007669"/>
    <property type="project" value="UniProtKB-KW"/>
</dbReference>
<dbReference type="GO" id="GO:0000160">
    <property type="term" value="P:phosphorelay signal transduction system"/>
    <property type="evidence" value="ECO:0007669"/>
    <property type="project" value="UniProtKB-KW"/>
</dbReference>
<dbReference type="InterPro" id="IPR050595">
    <property type="entry name" value="Bact_response_regulator"/>
</dbReference>
<dbReference type="PROSITE" id="PS50110">
    <property type="entry name" value="RESPONSE_REGULATORY"/>
    <property type="match status" value="1"/>
</dbReference>
<protein>
    <recommendedName>
        <fullName evidence="2">Protein PatA</fullName>
    </recommendedName>
</protein>
<dbReference type="RefSeq" id="WP_325052196.1">
    <property type="nucleotide sequence ID" value="NZ_RSCL01000008.1"/>
</dbReference>
<keyword evidence="6" id="KW-1185">Reference proteome</keyword>
<evidence type="ECO:0000313" key="6">
    <source>
        <dbReference type="Proteomes" id="UP000271624"/>
    </source>
</evidence>
<reference evidence="5" key="1">
    <citation type="submission" date="2018-12" db="EMBL/GenBank/DDBJ databases">
        <authorList>
            <person name="Will S."/>
            <person name="Neumann-Schaal M."/>
            <person name="Henke P."/>
        </authorList>
    </citation>
    <scope>NUCLEOTIDE SEQUENCE</scope>
    <source>
        <strain evidence="5">PCC 7102</strain>
    </source>
</reference>
<feature type="domain" description="Response regulatory" evidence="4">
    <location>
        <begin position="277"/>
        <end position="393"/>
    </location>
</feature>
<organism evidence="5 6">
    <name type="scientific">Dulcicalothrix desertica PCC 7102</name>
    <dbReference type="NCBI Taxonomy" id="232991"/>
    <lineage>
        <taxon>Bacteria</taxon>
        <taxon>Bacillati</taxon>
        <taxon>Cyanobacteriota</taxon>
        <taxon>Cyanophyceae</taxon>
        <taxon>Nostocales</taxon>
        <taxon>Calotrichaceae</taxon>
        <taxon>Dulcicalothrix</taxon>
    </lineage>
</organism>
<comment type="caution">
    <text evidence="5">The sequence shown here is derived from an EMBL/GenBank/DDBJ whole genome shotgun (WGS) entry which is preliminary data.</text>
</comment>
<comment type="function">
    <text evidence="2">Controls heterocyst pattern formation.</text>
</comment>
<evidence type="ECO:0000259" key="4">
    <source>
        <dbReference type="PROSITE" id="PS50110"/>
    </source>
</evidence>
<sequence length="416" mass="47326">MVLLSDSIIPANLLDEFKTCTRLQFNGKLEIQSCKGNKFCFYYRLGRIVWATATKHPFRRWKRQMSQYCPQVNLDTIRLNVQDTAVEHWEYQILETLCKQKIINRQQVISIVDCTIAEVLFDLAQQVNCDTVVCQRNQDVILEAPMTLSSTDTSLKLMYQSWHSWAEAGLANFSPDLAPIVRQPEQLQHLVSPAVYANFLRVMEGKYTLRDLAFKMKQDVLTVSRSLLPYVLRGIIELVEVEDHTIIPLFPVKEHINSSQNTSAKSQPIKIQAKAPLIACIDDSPQICMLMEQIIVANGMKFVGIKDPLNILPILIEHKPDFIFLDLIMPVTNGYEVCSQIRRVSVLANVPVVILTGSDGIFDRMRAKVAGSTDFITKPVVEDKIIQTIHRYWQTNVNASNYSSSMAPSLKMSYVN</sequence>
<comment type="subcellular location">
    <subcellularLocation>
        <location evidence="2">Cell septum</location>
    </subcellularLocation>
</comment>
<evidence type="ECO:0000256" key="2">
    <source>
        <dbReference type="PIRNR" id="PIRNR005897"/>
    </source>
</evidence>
<proteinExistence type="evidence at transcript level"/>
<dbReference type="EMBL" id="RSCL01000008">
    <property type="protein sequence ID" value="RUT05524.1"/>
    <property type="molecule type" value="Genomic_DNA"/>
</dbReference>
<dbReference type="Gene3D" id="3.40.50.2300">
    <property type="match status" value="1"/>
</dbReference>
<keyword evidence="2" id="KW-0364">Heterocyst</keyword>
<name>A0A433VHD9_9CYAN</name>
<evidence type="ECO:0000313" key="5">
    <source>
        <dbReference type="EMBL" id="RUT05524.1"/>
    </source>
</evidence>
<dbReference type="Pfam" id="PF00072">
    <property type="entry name" value="Response_reg"/>
    <property type="match status" value="1"/>
</dbReference>
<dbReference type="InterPro" id="IPR024186">
    <property type="entry name" value="Sig_transdc_resp-reg_PatA"/>
</dbReference>
<accession>A0A433VHD9</accession>